<feature type="transmembrane region" description="Helical" evidence="4">
    <location>
        <begin position="21"/>
        <end position="44"/>
    </location>
</feature>
<evidence type="ECO:0000256" key="3">
    <source>
        <dbReference type="ARBA" id="ARBA00034247"/>
    </source>
</evidence>
<dbReference type="PANTHER" id="PTHR45138">
    <property type="entry name" value="REGULATORY COMPONENTS OF SENSORY TRANSDUCTION SYSTEM"/>
    <property type="match status" value="1"/>
</dbReference>
<comment type="cofactor">
    <cofactor evidence="1">
        <name>Mg(2+)</name>
        <dbReference type="ChEBI" id="CHEBI:18420"/>
    </cofactor>
</comment>
<dbReference type="Gene3D" id="3.30.70.270">
    <property type="match status" value="1"/>
</dbReference>
<dbReference type="OrthoDB" id="9759607at2"/>
<feature type="domain" description="GGDEF" evidence="5">
    <location>
        <begin position="221"/>
        <end position="351"/>
    </location>
</feature>
<comment type="catalytic activity">
    <reaction evidence="3">
        <text>2 GTP = 3',3'-c-di-GMP + 2 diphosphate</text>
        <dbReference type="Rhea" id="RHEA:24898"/>
        <dbReference type="ChEBI" id="CHEBI:33019"/>
        <dbReference type="ChEBI" id="CHEBI:37565"/>
        <dbReference type="ChEBI" id="CHEBI:58805"/>
        <dbReference type="EC" id="2.7.7.65"/>
    </reaction>
</comment>
<dbReference type="InterPro" id="IPR050469">
    <property type="entry name" value="Diguanylate_Cyclase"/>
</dbReference>
<dbReference type="InterPro" id="IPR043128">
    <property type="entry name" value="Rev_trsase/Diguanyl_cyclase"/>
</dbReference>
<dbReference type="PROSITE" id="PS50887">
    <property type="entry name" value="GGDEF"/>
    <property type="match status" value="1"/>
</dbReference>
<feature type="transmembrane region" description="Helical" evidence="4">
    <location>
        <begin position="102"/>
        <end position="119"/>
    </location>
</feature>
<dbReference type="STRING" id="493475.GARC_0692"/>
<evidence type="ECO:0000259" key="5">
    <source>
        <dbReference type="PROSITE" id="PS50887"/>
    </source>
</evidence>
<evidence type="ECO:0000256" key="1">
    <source>
        <dbReference type="ARBA" id="ARBA00001946"/>
    </source>
</evidence>
<dbReference type="GO" id="GO:0052621">
    <property type="term" value="F:diguanylate cyclase activity"/>
    <property type="evidence" value="ECO:0007669"/>
    <property type="project" value="UniProtKB-EC"/>
</dbReference>
<dbReference type="SUPFAM" id="SSF55073">
    <property type="entry name" value="Nucleotide cyclase"/>
    <property type="match status" value="1"/>
</dbReference>
<dbReference type="FunFam" id="3.30.70.270:FF:000001">
    <property type="entry name" value="Diguanylate cyclase domain protein"/>
    <property type="match status" value="1"/>
</dbReference>
<dbReference type="SMART" id="SM00267">
    <property type="entry name" value="GGDEF"/>
    <property type="match status" value="1"/>
</dbReference>
<dbReference type="NCBIfam" id="TIGR00254">
    <property type="entry name" value="GGDEF"/>
    <property type="match status" value="1"/>
</dbReference>
<feature type="transmembrane region" description="Helical" evidence="4">
    <location>
        <begin position="76"/>
        <end position="96"/>
    </location>
</feature>
<dbReference type="CDD" id="cd01949">
    <property type="entry name" value="GGDEF"/>
    <property type="match status" value="1"/>
</dbReference>
<gene>
    <name evidence="6" type="ORF">GARC_0692</name>
</gene>
<accession>K6YM01</accession>
<dbReference type="PANTHER" id="PTHR45138:SF9">
    <property type="entry name" value="DIGUANYLATE CYCLASE DGCM-RELATED"/>
    <property type="match status" value="1"/>
</dbReference>
<dbReference type="Proteomes" id="UP000006327">
    <property type="component" value="Unassembled WGS sequence"/>
</dbReference>
<evidence type="ECO:0000313" key="7">
    <source>
        <dbReference type="Proteomes" id="UP000006327"/>
    </source>
</evidence>
<comment type="caution">
    <text evidence="6">The sequence shown here is derived from an EMBL/GenBank/DDBJ whole genome shotgun (WGS) entry which is preliminary data.</text>
</comment>
<keyword evidence="4" id="KW-1133">Transmembrane helix</keyword>
<feature type="transmembrane region" description="Helical" evidence="4">
    <location>
        <begin position="50"/>
        <end position="69"/>
    </location>
</feature>
<keyword evidence="4" id="KW-0472">Membrane</keyword>
<evidence type="ECO:0000256" key="2">
    <source>
        <dbReference type="ARBA" id="ARBA00012528"/>
    </source>
</evidence>
<dbReference type="InterPro" id="IPR029787">
    <property type="entry name" value="Nucleotide_cyclase"/>
</dbReference>
<dbReference type="Pfam" id="PF00990">
    <property type="entry name" value="GGDEF"/>
    <property type="match status" value="1"/>
</dbReference>
<evidence type="ECO:0000313" key="6">
    <source>
        <dbReference type="EMBL" id="GAC17673.1"/>
    </source>
</evidence>
<dbReference type="EC" id="2.7.7.65" evidence="2"/>
<dbReference type="eggNOG" id="COG3706">
    <property type="taxonomic scope" value="Bacteria"/>
</dbReference>
<dbReference type="AlphaFoldDB" id="K6YM01"/>
<sequence length="351" mass="40175">METTNNDRIRNVQGKDRRPEFWLVFMRSAQVAALIDVAFFFLFYALGSPILAWVNIVSVAIYTLVYYASKNRKKRIAVALIWSEVIIHAGLGIILIGWESGFHYYLLMFIPAICLSTSFRPALITLTVLFACYVGLDFLAWFIEPIQPINSFALKIVHLFNLSVVFVMLSYLSLYYLKTARRAQKKLNILATTDPLTELYNRRYMNDLVDKEIQDFNRTNDGIGIILIDIDYFKKINDQYGHKVGDDVLVRVAQIIKKQVRKQDLISRWGGEEFLIILPDTPLIDVQLSAERIRAAFLTYDWLKEIGEDVSPTITAGISELKQAESLDSAIARADRALYKGKADGRNRVEL</sequence>
<reference evidence="6 7" key="1">
    <citation type="journal article" date="2017" name="Antonie Van Leeuwenhoek">
        <title>Rhizobium rhizosphaerae sp. nov., a novel species isolated from rice rhizosphere.</title>
        <authorList>
            <person name="Zhao J.J."/>
            <person name="Zhang J."/>
            <person name="Zhang R.J."/>
            <person name="Zhang C.W."/>
            <person name="Yin H.Q."/>
            <person name="Zhang X.X."/>
        </authorList>
    </citation>
    <scope>NUCLEOTIDE SEQUENCE [LARGE SCALE GENOMIC DNA]</scope>
    <source>
        <strain evidence="6 7">BSs20135</strain>
    </source>
</reference>
<keyword evidence="4" id="KW-0812">Transmembrane</keyword>
<protein>
    <recommendedName>
        <fullName evidence="2">diguanylate cyclase</fullName>
        <ecNumber evidence="2">2.7.7.65</ecNumber>
    </recommendedName>
</protein>
<feature type="transmembrane region" description="Helical" evidence="4">
    <location>
        <begin position="156"/>
        <end position="177"/>
    </location>
</feature>
<name>K6YM01_9ALTE</name>
<dbReference type="EMBL" id="BAEO01000009">
    <property type="protein sequence ID" value="GAC17673.1"/>
    <property type="molecule type" value="Genomic_DNA"/>
</dbReference>
<organism evidence="6 7">
    <name type="scientific">Paraglaciecola arctica BSs20135</name>
    <dbReference type="NCBI Taxonomy" id="493475"/>
    <lineage>
        <taxon>Bacteria</taxon>
        <taxon>Pseudomonadati</taxon>
        <taxon>Pseudomonadota</taxon>
        <taxon>Gammaproteobacteria</taxon>
        <taxon>Alteromonadales</taxon>
        <taxon>Alteromonadaceae</taxon>
        <taxon>Paraglaciecola</taxon>
    </lineage>
</organism>
<evidence type="ECO:0000256" key="4">
    <source>
        <dbReference type="SAM" id="Phobius"/>
    </source>
</evidence>
<keyword evidence="7" id="KW-1185">Reference proteome</keyword>
<proteinExistence type="predicted"/>
<feature type="transmembrane region" description="Helical" evidence="4">
    <location>
        <begin position="126"/>
        <end position="144"/>
    </location>
</feature>
<dbReference type="InterPro" id="IPR000160">
    <property type="entry name" value="GGDEF_dom"/>
</dbReference>
<dbReference type="RefSeq" id="WP_007616688.1">
    <property type="nucleotide sequence ID" value="NZ_BAEO01000009.1"/>
</dbReference>